<evidence type="ECO:0000256" key="1">
    <source>
        <dbReference type="SAM" id="Phobius"/>
    </source>
</evidence>
<evidence type="ECO:0000313" key="3">
    <source>
        <dbReference type="Proteomes" id="UP000319040"/>
    </source>
</evidence>
<gene>
    <name evidence="2" type="ORF">SAMN06265379_103205</name>
</gene>
<sequence length="99" mass="11189">MSRLKPLNFNAVILLPIYVVLIFSMSINGWNLLAGSNDIHLQYLNIYNKATIGSYPDYYNLLLTLTAVLQLLVPVLLMYSLLKKEFLKNKASHILSGGF</sequence>
<protein>
    <submittedName>
        <fullName evidence="2">Uncharacterized protein</fullName>
    </submittedName>
</protein>
<feature type="transmembrane region" description="Helical" evidence="1">
    <location>
        <begin position="58"/>
        <end position="82"/>
    </location>
</feature>
<dbReference type="RefSeq" id="WP_142532914.1">
    <property type="nucleotide sequence ID" value="NZ_FXTB01000003.1"/>
</dbReference>
<dbReference type="Proteomes" id="UP000319040">
    <property type="component" value="Unassembled WGS sequence"/>
</dbReference>
<evidence type="ECO:0000313" key="2">
    <source>
        <dbReference type="EMBL" id="SMO59515.1"/>
    </source>
</evidence>
<keyword evidence="1" id="KW-1133">Transmembrane helix</keyword>
<name>A0A521CJF5_SACCC</name>
<feature type="transmembrane region" description="Helical" evidence="1">
    <location>
        <begin position="7"/>
        <end position="27"/>
    </location>
</feature>
<accession>A0A521CJF5</accession>
<organism evidence="2 3">
    <name type="scientific">Saccharicrinis carchari</name>
    <dbReference type="NCBI Taxonomy" id="1168039"/>
    <lineage>
        <taxon>Bacteria</taxon>
        <taxon>Pseudomonadati</taxon>
        <taxon>Bacteroidota</taxon>
        <taxon>Bacteroidia</taxon>
        <taxon>Marinilabiliales</taxon>
        <taxon>Marinilabiliaceae</taxon>
        <taxon>Saccharicrinis</taxon>
    </lineage>
</organism>
<reference evidence="2 3" key="1">
    <citation type="submission" date="2017-05" db="EMBL/GenBank/DDBJ databases">
        <authorList>
            <person name="Varghese N."/>
            <person name="Submissions S."/>
        </authorList>
    </citation>
    <scope>NUCLEOTIDE SEQUENCE [LARGE SCALE GENOMIC DNA]</scope>
    <source>
        <strain evidence="2 3">DSM 27040</strain>
    </source>
</reference>
<dbReference type="OrthoDB" id="1264545at2"/>
<keyword evidence="1" id="KW-0812">Transmembrane</keyword>
<proteinExistence type="predicted"/>
<dbReference type="EMBL" id="FXTB01000003">
    <property type="protein sequence ID" value="SMO59515.1"/>
    <property type="molecule type" value="Genomic_DNA"/>
</dbReference>
<keyword evidence="1" id="KW-0472">Membrane</keyword>
<dbReference type="AlphaFoldDB" id="A0A521CJF5"/>
<keyword evidence="3" id="KW-1185">Reference proteome</keyword>